<dbReference type="KEGG" id="caqa:MICH65_0603"/>
<protein>
    <submittedName>
        <fullName evidence="1">Uncharacterized protein</fullName>
    </submittedName>
</protein>
<sequence length="290" mass="32988">MTELFDQYDYTHQRIQNSLVLAYLKEGSVNAILPQFPEVPEQTAHNWLDAYDIVKLQGRKPNPLGSVLYFLSQWVAAKDIPLERWYREYTPHRIREVLSTPSLHRVVDHIRRLTTRLSATALIITPQDAPEHILVGHDITTPNPQVGKTFGSLSLPMTYSNTGEPPQLSIKRVLQQEVFSNLVLSKDFPDWLIPDELQPFMHVAVADVDVAAYHLQIPWELTDSFSSPKLDGLKLTPLDQLLKHHPLDTSIRSGVVEIASGHSSYINQPQTEPITWALSRLNEEILLARL</sequence>
<keyword evidence="2" id="KW-1185">Reference proteome</keyword>
<name>A0A857N6F4_9BACT</name>
<organism evidence="1 2">
    <name type="scientific">Candidatus Chazhemtobacterium aquaticus</name>
    <dbReference type="NCBI Taxonomy" id="2715735"/>
    <lineage>
        <taxon>Bacteria</taxon>
        <taxon>Candidatus Chazhemtobacteraceae</taxon>
        <taxon>Candidatus Chazhemtobacterium</taxon>
    </lineage>
</organism>
<evidence type="ECO:0000313" key="1">
    <source>
        <dbReference type="EMBL" id="QHO63584.1"/>
    </source>
</evidence>
<evidence type="ECO:0000313" key="2">
    <source>
        <dbReference type="Proteomes" id="UP000463983"/>
    </source>
</evidence>
<dbReference type="RefSeq" id="WP_161931959.1">
    <property type="nucleotide sequence ID" value="NZ_CP047901.1"/>
</dbReference>
<accession>A0A857N6F4</accession>
<gene>
    <name evidence="1" type="ORF">MICH65_0603</name>
</gene>
<dbReference type="AlphaFoldDB" id="A0A857N6F4"/>
<dbReference type="EMBL" id="CP047901">
    <property type="protein sequence ID" value="QHO63584.1"/>
    <property type="molecule type" value="Genomic_DNA"/>
</dbReference>
<reference evidence="2" key="1">
    <citation type="journal article" date="2020" name="Microorganisms">
        <title>Complete Genome of a Member of a New Bacterial Lineage in the Microgenomates Group Reveals an Unusual Nucleotide Composition Disparity Between Two Strands of DNA and Limited Metabolic Potential.</title>
        <authorList>
            <person name="Kadnikov V.V."/>
            <person name="Mardanov A.V."/>
            <person name="Beletsky A.V."/>
            <person name="Karnachuk O.V."/>
            <person name="Ravin N.V."/>
        </authorList>
    </citation>
    <scope>NUCLEOTIDE SEQUENCE [LARGE SCALE GENOMIC DNA]</scope>
</reference>
<dbReference type="Proteomes" id="UP000463983">
    <property type="component" value="Chromosome"/>
</dbReference>
<proteinExistence type="predicted"/>